<evidence type="ECO:0000313" key="9">
    <source>
        <dbReference type="Proteomes" id="UP000027135"/>
    </source>
</evidence>
<dbReference type="InterPro" id="IPR007146">
    <property type="entry name" value="Sas10/Utp3/C1D"/>
</dbReference>
<keyword evidence="7" id="KW-0963">Cytoplasm</keyword>
<keyword evidence="7" id="KW-0238">DNA-binding</keyword>
<dbReference type="GO" id="GO:0005737">
    <property type="term" value="C:cytoplasm"/>
    <property type="evidence" value="ECO:0007669"/>
    <property type="project" value="UniProtKB-SubCell"/>
</dbReference>
<organism evidence="8 9">
    <name type="scientific">Zootermopsis nevadensis</name>
    <name type="common">Dampwood termite</name>
    <dbReference type="NCBI Taxonomy" id="136037"/>
    <lineage>
        <taxon>Eukaryota</taxon>
        <taxon>Metazoa</taxon>
        <taxon>Ecdysozoa</taxon>
        <taxon>Arthropoda</taxon>
        <taxon>Hexapoda</taxon>
        <taxon>Insecta</taxon>
        <taxon>Pterygota</taxon>
        <taxon>Neoptera</taxon>
        <taxon>Polyneoptera</taxon>
        <taxon>Dictyoptera</taxon>
        <taxon>Blattodea</taxon>
        <taxon>Blattoidea</taxon>
        <taxon>Termitoidae</taxon>
        <taxon>Termopsidae</taxon>
        <taxon>Zootermopsis</taxon>
    </lineage>
</organism>
<dbReference type="GO" id="GO:0010468">
    <property type="term" value="P:regulation of gene expression"/>
    <property type="evidence" value="ECO:0007669"/>
    <property type="project" value="TreeGrafter"/>
</dbReference>
<keyword evidence="9" id="KW-1185">Reference proteome</keyword>
<feature type="non-terminal residue" evidence="8">
    <location>
        <position position="136"/>
    </location>
</feature>
<evidence type="ECO:0000256" key="1">
    <source>
        <dbReference type="ARBA" id="ARBA00004123"/>
    </source>
</evidence>
<dbReference type="InterPro" id="IPR011082">
    <property type="entry name" value="Exosome-assoc_fac/DNA_repair"/>
</dbReference>
<keyword evidence="6 7" id="KW-0539">Nucleus</keyword>
<dbReference type="PANTHER" id="PTHR15341">
    <property type="entry name" value="SUN-COR STEROID HORMONE RECEPTOR CO-REPRESSOR"/>
    <property type="match status" value="1"/>
</dbReference>
<evidence type="ECO:0000256" key="4">
    <source>
        <dbReference type="ARBA" id="ARBA00022552"/>
    </source>
</evidence>
<dbReference type="EMBL" id="KK852984">
    <property type="protein sequence ID" value="KDR12859.1"/>
    <property type="molecule type" value="Genomic_DNA"/>
</dbReference>
<dbReference type="PANTHER" id="PTHR15341:SF3">
    <property type="entry name" value="NUCLEAR NUCLEIC ACID-BINDING PROTEIN C1D"/>
    <property type="match status" value="1"/>
</dbReference>
<proteinExistence type="inferred from homology"/>
<dbReference type="STRING" id="136037.A0A067QSL4"/>
<protein>
    <recommendedName>
        <fullName evidence="3 7">Nuclear nucleic acid-binding protein C1D</fullName>
    </recommendedName>
</protein>
<dbReference type="eggNOG" id="KOG4835">
    <property type="taxonomic scope" value="Eukaryota"/>
</dbReference>
<dbReference type="Pfam" id="PF04000">
    <property type="entry name" value="Sas10_Utp3"/>
    <property type="match status" value="1"/>
</dbReference>
<evidence type="ECO:0000256" key="5">
    <source>
        <dbReference type="ARBA" id="ARBA00022884"/>
    </source>
</evidence>
<reference evidence="8 9" key="1">
    <citation type="journal article" date="2014" name="Nat. Commun.">
        <title>Molecular traces of alternative social organization in a termite genome.</title>
        <authorList>
            <person name="Terrapon N."/>
            <person name="Li C."/>
            <person name="Robertson H.M."/>
            <person name="Ji L."/>
            <person name="Meng X."/>
            <person name="Booth W."/>
            <person name="Chen Z."/>
            <person name="Childers C.P."/>
            <person name="Glastad K.M."/>
            <person name="Gokhale K."/>
            <person name="Gowin J."/>
            <person name="Gronenberg W."/>
            <person name="Hermansen R.A."/>
            <person name="Hu H."/>
            <person name="Hunt B.G."/>
            <person name="Huylmans A.K."/>
            <person name="Khalil S.M."/>
            <person name="Mitchell R.D."/>
            <person name="Munoz-Torres M.C."/>
            <person name="Mustard J.A."/>
            <person name="Pan H."/>
            <person name="Reese J.T."/>
            <person name="Scharf M.E."/>
            <person name="Sun F."/>
            <person name="Vogel H."/>
            <person name="Xiao J."/>
            <person name="Yang W."/>
            <person name="Yang Z."/>
            <person name="Yang Z."/>
            <person name="Zhou J."/>
            <person name="Zhu J."/>
            <person name="Brent C.S."/>
            <person name="Elsik C.G."/>
            <person name="Goodisman M.A."/>
            <person name="Liberles D.A."/>
            <person name="Roe R.M."/>
            <person name="Vargo E.L."/>
            <person name="Vilcinskas A."/>
            <person name="Wang J."/>
            <person name="Bornberg-Bauer E."/>
            <person name="Korb J."/>
            <person name="Zhang G."/>
            <person name="Liebig J."/>
        </authorList>
    </citation>
    <scope>NUCLEOTIDE SEQUENCE [LARGE SCALE GENOMIC DNA]</scope>
    <source>
        <tissue evidence="8">Whole organism</tissue>
    </source>
</reference>
<dbReference type="InParanoid" id="A0A067QSL4"/>
<dbReference type="GO" id="GO:0000178">
    <property type="term" value="C:exosome (RNase complex)"/>
    <property type="evidence" value="ECO:0007669"/>
    <property type="project" value="TreeGrafter"/>
</dbReference>
<dbReference type="FunCoup" id="A0A067QSL4">
    <property type="interactions" value="208"/>
</dbReference>
<accession>A0A067QSL4</accession>
<dbReference type="GO" id="GO:0005730">
    <property type="term" value="C:nucleolus"/>
    <property type="evidence" value="ECO:0007669"/>
    <property type="project" value="UniProtKB-SubCell"/>
</dbReference>
<comment type="subunit">
    <text evidence="7">Monomer and homodimer.</text>
</comment>
<evidence type="ECO:0000256" key="6">
    <source>
        <dbReference type="ARBA" id="ARBA00023242"/>
    </source>
</evidence>
<comment type="similarity">
    <text evidence="2 7">Belongs to the C1D family.</text>
</comment>
<dbReference type="GO" id="GO:0003677">
    <property type="term" value="F:DNA binding"/>
    <property type="evidence" value="ECO:0007669"/>
    <property type="project" value="UniProtKB-KW"/>
</dbReference>
<name>A0A067QSL4_ZOONE</name>
<sequence length="136" mass="15747">MDSELTADVNFTSRIKNFQESVNGIGELLKNAFEKDVYERLDIGDRVKYDLFLSYTLNSLFWLYLRTQGEDPAKHAVKSEIDRVRDYNTKAKQVQDRRTIMPRIDVAAAQRFIRSGLWQPNQSDNQNADINVEGAE</sequence>
<evidence type="ECO:0000256" key="7">
    <source>
        <dbReference type="RuleBase" id="RU368003"/>
    </source>
</evidence>
<dbReference type="GO" id="GO:0003723">
    <property type="term" value="F:RNA binding"/>
    <property type="evidence" value="ECO:0007669"/>
    <property type="project" value="UniProtKB-UniRule"/>
</dbReference>
<dbReference type="GO" id="GO:0000460">
    <property type="term" value="P:maturation of 5.8S rRNA"/>
    <property type="evidence" value="ECO:0007669"/>
    <property type="project" value="TreeGrafter"/>
</dbReference>
<evidence type="ECO:0000256" key="2">
    <source>
        <dbReference type="ARBA" id="ARBA00009154"/>
    </source>
</evidence>
<evidence type="ECO:0000256" key="3">
    <source>
        <dbReference type="ARBA" id="ARBA00015212"/>
    </source>
</evidence>
<comment type="subcellular location">
    <subcellularLocation>
        <location evidence="7">Cytoplasm</location>
    </subcellularLocation>
    <subcellularLocation>
        <location evidence="7">Nucleus</location>
        <location evidence="7">Nucleolus</location>
    </subcellularLocation>
    <subcellularLocation>
        <location evidence="1 7">Nucleus</location>
    </subcellularLocation>
</comment>
<keyword evidence="4 7" id="KW-0698">rRNA processing</keyword>
<dbReference type="AlphaFoldDB" id="A0A067QSL4"/>
<gene>
    <name evidence="8" type="ORF">L798_13164</name>
</gene>
<dbReference type="Proteomes" id="UP000027135">
    <property type="component" value="Unassembled WGS sequence"/>
</dbReference>
<evidence type="ECO:0000313" key="8">
    <source>
        <dbReference type="EMBL" id="KDR12859.1"/>
    </source>
</evidence>
<keyword evidence="5 7" id="KW-0694">RNA-binding</keyword>
<comment type="function">
    <text evidence="7">Plays a role in the recruitment of the exosome to pre-rRNA to mediate the 3'-5' end processing of the 5.8S rRNA.</text>
</comment>